<comment type="function">
    <text evidence="7 8">Plays a role in the regulation of phosphate uptake.</text>
</comment>
<accession>A0A831W7R6</accession>
<dbReference type="InterPro" id="IPR028366">
    <property type="entry name" value="PhoU"/>
</dbReference>
<dbReference type="GO" id="GO:0045936">
    <property type="term" value="P:negative regulation of phosphate metabolic process"/>
    <property type="evidence" value="ECO:0007669"/>
    <property type="project" value="InterPro"/>
</dbReference>
<comment type="subcellular location">
    <subcellularLocation>
        <location evidence="1 8">Cytoplasm</location>
    </subcellularLocation>
</comment>
<dbReference type="Proteomes" id="UP000886251">
    <property type="component" value="Unassembled WGS sequence"/>
</dbReference>
<gene>
    <name evidence="10" type="primary">phoU</name>
    <name evidence="10" type="ORF">ENI96_00035</name>
</gene>
<dbReference type="GO" id="GO:0005737">
    <property type="term" value="C:cytoplasm"/>
    <property type="evidence" value="ECO:0007669"/>
    <property type="project" value="UniProtKB-SubCell"/>
</dbReference>
<evidence type="ECO:0000313" key="10">
    <source>
        <dbReference type="EMBL" id="HEB94805.1"/>
    </source>
</evidence>
<evidence type="ECO:0000259" key="9">
    <source>
        <dbReference type="Pfam" id="PF01895"/>
    </source>
</evidence>
<comment type="subunit">
    <text evidence="3 8">Homodimer.</text>
</comment>
<dbReference type="GO" id="GO:0006817">
    <property type="term" value="P:phosphate ion transport"/>
    <property type="evidence" value="ECO:0007669"/>
    <property type="project" value="UniProtKB-KW"/>
</dbReference>
<evidence type="ECO:0000256" key="8">
    <source>
        <dbReference type="PIRNR" id="PIRNR003107"/>
    </source>
</evidence>
<dbReference type="PIRSF" id="PIRSF003107">
    <property type="entry name" value="PhoU"/>
    <property type="match status" value="1"/>
</dbReference>
<evidence type="ECO:0000256" key="1">
    <source>
        <dbReference type="ARBA" id="ARBA00004496"/>
    </source>
</evidence>
<dbReference type="Gene3D" id="1.20.58.220">
    <property type="entry name" value="Phosphate transport system protein phou homolog 2, domain 2"/>
    <property type="match status" value="1"/>
</dbReference>
<evidence type="ECO:0000256" key="4">
    <source>
        <dbReference type="ARBA" id="ARBA00022448"/>
    </source>
</evidence>
<dbReference type="Pfam" id="PF01895">
    <property type="entry name" value="PhoU"/>
    <property type="match status" value="2"/>
</dbReference>
<name>A0A831W7R6_9GAMM</name>
<proteinExistence type="inferred from homology"/>
<dbReference type="GO" id="GO:0030643">
    <property type="term" value="P:intracellular phosphate ion homeostasis"/>
    <property type="evidence" value="ECO:0007669"/>
    <property type="project" value="InterPro"/>
</dbReference>
<dbReference type="FunFam" id="1.20.58.220:FF:000004">
    <property type="entry name" value="Phosphate-specific transport system accessory protein PhoU"/>
    <property type="match status" value="1"/>
</dbReference>
<evidence type="ECO:0000256" key="6">
    <source>
        <dbReference type="ARBA" id="ARBA00022592"/>
    </source>
</evidence>
<organism evidence="10">
    <name type="scientific">Sedimenticola thiotaurini</name>
    <dbReference type="NCBI Taxonomy" id="1543721"/>
    <lineage>
        <taxon>Bacteria</taxon>
        <taxon>Pseudomonadati</taxon>
        <taxon>Pseudomonadota</taxon>
        <taxon>Gammaproteobacteria</taxon>
        <taxon>Chromatiales</taxon>
        <taxon>Sedimenticolaceae</taxon>
        <taxon>Sedimenticola</taxon>
    </lineage>
</organism>
<keyword evidence="6 8" id="KW-0592">Phosphate transport</keyword>
<evidence type="ECO:0000256" key="7">
    <source>
        <dbReference type="ARBA" id="ARBA00056181"/>
    </source>
</evidence>
<dbReference type="PANTHER" id="PTHR42930:SF3">
    <property type="entry name" value="PHOSPHATE-SPECIFIC TRANSPORT SYSTEM ACCESSORY PROTEIN PHOU"/>
    <property type="match status" value="1"/>
</dbReference>
<dbReference type="InterPro" id="IPR026022">
    <property type="entry name" value="PhoU_dom"/>
</dbReference>
<comment type="caution">
    <text evidence="10">The sequence shown here is derived from an EMBL/GenBank/DDBJ whole genome shotgun (WGS) entry which is preliminary data.</text>
</comment>
<protein>
    <recommendedName>
        <fullName evidence="8">Phosphate-specific transport system accessory protein PhoU</fullName>
    </recommendedName>
</protein>
<feature type="domain" description="PhoU" evidence="9">
    <location>
        <begin position="133"/>
        <end position="216"/>
    </location>
</feature>
<evidence type="ECO:0000256" key="3">
    <source>
        <dbReference type="ARBA" id="ARBA00011738"/>
    </source>
</evidence>
<dbReference type="EMBL" id="DRKP01000002">
    <property type="protein sequence ID" value="HEB94805.1"/>
    <property type="molecule type" value="Genomic_DNA"/>
</dbReference>
<evidence type="ECO:0000256" key="2">
    <source>
        <dbReference type="ARBA" id="ARBA00008107"/>
    </source>
</evidence>
<reference evidence="10" key="1">
    <citation type="journal article" date="2020" name="mSystems">
        <title>Genome- and Community-Level Interaction Insights into Carbon Utilization and Element Cycling Functions of Hydrothermarchaeota in Hydrothermal Sediment.</title>
        <authorList>
            <person name="Zhou Z."/>
            <person name="Liu Y."/>
            <person name="Xu W."/>
            <person name="Pan J."/>
            <person name="Luo Z.H."/>
            <person name="Li M."/>
        </authorList>
    </citation>
    <scope>NUCLEOTIDE SEQUENCE [LARGE SCALE GENOMIC DNA]</scope>
    <source>
        <strain evidence="10">HyVt-443</strain>
    </source>
</reference>
<keyword evidence="4 8" id="KW-0813">Transport</keyword>
<dbReference type="PANTHER" id="PTHR42930">
    <property type="entry name" value="PHOSPHATE-SPECIFIC TRANSPORT SYSTEM ACCESSORY PROTEIN PHOU"/>
    <property type="match status" value="1"/>
</dbReference>
<feature type="domain" description="PhoU" evidence="9">
    <location>
        <begin position="28"/>
        <end position="113"/>
    </location>
</feature>
<dbReference type="InterPro" id="IPR038078">
    <property type="entry name" value="PhoU-like_sf"/>
</dbReference>
<sequence length="241" mass="27393">MAMEEITSGHTIKSYDRELRMLHQTVVDAGRQVEMQIVQAVKSLEDEDLDSANEVVLQDKDIDSIELQVDDQIIHIIARRQPMAKDLREIIAVGKIMSDLERIGDQARRIARLTLHFYDSDNSPPGYALVADIPRLALQVVEMVHKAVDAFADLDSRLAFEVIRMNSRLDEEMKAALRRLSTYLMEDARSVGHVVDITLGLRALERIGSHAAYVARHTIFLVKGKDVRHEDPETVQRELMD</sequence>
<evidence type="ECO:0000256" key="5">
    <source>
        <dbReference type="ARBA" id="ARBA00022490"/>
    </source>
</evidence>
<comment type="similarity">
    <text evidence="2 8">Belongs to the PhoU family.</text>
</comment>
<dbReference type="SUPFAM" id="SSF109755">
    <property type="entry name" value="PhoU-like"/>
    <property type="match status" value="1"/>
</dbReference>
<keyword evidence="5 8" id="KW-0963">Cytoplasm</keyword>
<dbReference type="NCBIfam" id="TIGR02135">
    <property type="entry name" value="phoU_full"/>
    <property type="match status" value="1"/>
</dbReference>
<dbReference type="AlphaFoldDB" id="A0A831W7R6"/>